<name>A0ACC2VM02_9TREE</name>
<keyword evidence="2" id="KW-1185">Reference proteome</keyword>
<comment type="caution">
    <text evidence="1">The sequence shown here is derived from an EMBL/GenBank/DDBJ whole genome shotgun (WGS) entry which is preliminary data.</text>
</comment>
<dbReference type="EMBL" id="JASBWR010000065">
    <property type="protein sequence ID" value="KAJ9100198.1"/>
    <property type="molecule type" value="Genomic_DNA"/>
</dbReference>
<gene>
    <name evidence="1" type="ORF">QFC19_005731</name>
</gene>
<protein>
    <submittedName>
        <fullName evidence="1">Uncharacterized protein</fullName>
    </submittedName>
</protein>
<reference evidence="1" key="1">
    <citation type="submission" date="2023-04" db="EMBL/GenBank/DDBJ databases">
        <title>Draft Genome sequencing of Naganishia species isolated from polar environments using Oxford Nanopore Technology.</title>
        <authorList>
            <person name="Leo P."/>
            <person name="Venkateswaran K."/>
        </authorList>
    </citation>
    <scope>NUCLEOTIDE SEQUENCE</scope>
    <source>
        <strain evidence="1">MNA-CCFEE 5261</strain>
    </source>
</reference>
<evidence type="ECO:0000313" key="2">
    <source>
        <dbReference type="Proteomes" id="UP001241377"/>
    </source>
</evidence>
<accession>A0ACC2VM02</accession>
<organism evidence="1 2">
    <name type="scientific">Naganishia cerealis</name>
    <dbReference type="NCBI Taxonomy" id="610337"/>
    <lineage>
        <taxon>Eukaryota</taxon>
        <taxon>Fungi</taxon>
        <taxon>Dikarya</taxon>
        <taxon>Basidiomycota</taxon>
        <taxon>Agaricomycotina</taxon>
        <taxon>Tremellomycetes</taxon>
        <taxon>Filobasidiales</taxon>
        <taxon>Filobasidiaceae</taxon>
        <taxon>Naganishia</taxon>
    </lineage>
</organism>
<sequence>MAFEKELVGAIAKRLASVLPNRTGYSVAEVEFNQQFLITKHLLLQNTKDENSKVIFIENIFERLCYILNSINEEADYSRLRDRDGKSLASTLIVLRTLSEVIFSNWEFGTASINPTPYLTVLDEKQITRNKLYSHYVPPPPLNPHYVEYILETLTCLLSSRLVKTVSALVRGSSDIRASAISSLADPEVPELRFTDNNFTDEDIHACICHIDAYIELALKYIAASNPEDYSLYIRKKLLRFVKNGELIPINSLQRYSPLLKFLFHRKGPDVTWASLVYTALPYIKSNTWRQVFIVFYASSIQDQSFSRPEDYLAIVQPGSSWEPVAKNLFDFVCSVFDEVSYSGVAATAKSWLSVLCLSDFIELEATSRLNKLKVSFNKRLKFLSGILKDIGNASNIESFQSAINIFQLGARLKEYPDHPIYKFSSVNLELVHVNLQKFADKMKSGEEAREIQLDMLIVSFFISAILIDPLKYIELLVKRYHETNESIKDVRILVKVVKGLSAYDTTEEIFNGLMNRLASPLKGMIFTATEILKQTKSLSDSSSKSSDLLFKQATTKRQATTSGTDSPALLIHSLSRSLEDSVKNSSSPSLHPVLSTFSSDSKTSSKQKLLAVTEEVLADLYTVFASAPHLYFKDSHLNSLSKVEDMDELFLAYSRRFVDESTSPIKFAMVFRSAHSTKMFDAACALAMTIFDSQNRINRPQTPVNSYVNYLTVFSIFLGVCDALLSFSLTDASFKQCFLFLDRFLRARTTLSEIIPTNTSVYEPSAHLVCSVAAHAFENVIFLALCAHDIQYYNIAKSLLGWYIGERENVHHYPACLAESSISTFKELVDDDSVFTGFVSLHKRFRNILRNAKPTRALFLAWVNIFDRWKSMIESKSNTNEDNAIFRHITGFLSSTCGCFYQEDFTVEDSQYGSPQELVNEFIDRCISLLSSQDLVTRVVIKDTLSNESHSASYFLICKKIMDLCLEYADTKYINEKSIMFMEQAVVIITSMVGIKNDGAFVVVAMLPNICELMVDFINLCGNINDRLRLKLRFCKLCTAIEVSNDRIGNRGAFKLRNFYAKNSCEWLEQAVFFDETRDTEVIGMDSETVYMMTDLAVECSKCLSLQLDKLILDVPDGTKDEDISKHKDLAFATYFALFYKILQKYTGTGSHNFKYKVQQVIDNVLKCISNILQYDTDIGMQFVLPLGFHENTKIRAIFLEVFSHILTTRKIQNSKEEFPEEVIEQIGELYPLAGAIAQVASSTEHNMLASSFFGVFGYTKKLDKLFQVLLDEEIKHVSRSSDIFRRNSTLTKFLLNFTKENGFEYLESTLKPFLTEIIENDVSFEIERNEYNDEDCEVFVTYFTKLVDTIVNSIDRAPKSFFFICSAIYQSVKSRFEESALVAVGSFIFLRFFCPAIISPETFFEMEVNNPKIKRSLMQLVKVIQNMANGSLGKWQGLANRQNELEILNNQIQDFLRKVSGTHFDEYPFEMETTKKPLTELRYLHKFFYVYFVDIKVRYVIKDVELPDENLHIKVQNFLVFDSVLQSLGQPKLLISLKHTSTPFKVLDPNNVQNNEFNEFMGQMSINYSGVVLDTPIVHDSIFHDGTPAVVVNLSQLKTVDYDIRFLIYKLFETSSHVWDSKYYLVFDFSEYSPMLGLAKSYVFLLKTYAPPQLMQNCSKVFYFNIPRRRIGDILSLVRKHRIEDAETPTKVYTYSQSSPLEIVNNLCLRDLTVGISRDTRVSFKKVKAYDAETKTFTPVTLKLGRQWLQIVEDKIKPFAGKYSATEGYTPLDVVRLSNLVKCEISRFSGEANEFTFYINDGSQQTFVSLERLEILRFIYFATSRLPKQINYSEDTESDSADSNLHWFGRLHNIVFHGLLSPVTEVRQSASLLFASLSTFYDLDYRMPGDHAKEIAFPSDTTDFIVSTSAYLAKTEPTLSYKFFKAFFDYYEKLPEENRLSAVMYISPWIDNITDYIFLESVDTGPARVADIVRNLCRISAMDKDNIACYNDYVWKKLCLETRILNILLDEVVAFAINNKNDGPNWSFIIGAISPSVEICGEVISRLLSCIAKTRSSDSEIASLSKVFEIKVLVKICGSLFFNSYVLAEMYLADVIFFCTLFIDNPTLQLGEDLQRLVINAIHSFLKKPDVTPREMEIVSNTLTFFTSQRARMLFGMAREHNRTYSEIGQIFNRASSFEVLCDYLSELVQTLGDPALRTNWIARWCSYAIDVAFMRASSFQTRAILLVGIVSKKGINDSTATRILKLISKHAVFSLDYLINTSTSIARILSGVSSSSYLPSVMIWASLSSALMSYSAFYQPAVQTIVTIRKKLIPYGHDYLEKIFADRVILEPLLSSFEQEQEVTVTKLNYETYVFAILSQGLKLPHLRHTSIVCMREYCRLIKESVGSTLLIMRYLFFLYLSVSEPQFEAILNELGLETSDRIRVREGSIPKLILDYFSERTSDSDLTIITACHFFKTESCDNVFRTRLLHLFDYLVENDVNLLLLIYPLIKGTLETIVLNNGSVESLSSASKIAMSMTSRKDYSIEDYAKRSNTIVMNSGVRFIDGHELKRLQVELPDELIPTEVLEQARKIQEMIYRAACSYVEGQRLED</sequence>
<evidence type="ECO:0000313" key="1">
    <source>
        <dbReference type="EMBL" id="KAJ9100198.1"/>
    </source>
</evidence>
<proteinExistence type="predicted"/>
<dbReference type="Proteomes" id="UP001241377">
    <property type="component" value="Unassembled WGS sequence"/>
</dbReference>